<keyword evidence="3" id="KW-1185">Reference proteome</keyword>
<dbReference type="EMBL" id="CP017315">
    <property type="protein sequence ID" value="AQS40752.1"/>
    <property type="molecule type" value="Genomic_DNA"/>
</dbReference>
<reference evidence="2 3" key="1">
    <citation type="journal article" date="2010" name="Science">
        <title>Genomic comparison of the ants Camponotus floridanus and Harpegnathos saltator.</title>
        <authorList>
            <person name="Bonasio R."/>
            <person name="Zhang G."/>
            <person name="Ye C."/>
            <person name="Mutti N.S."/>
            <person name="Fang X."/>
            <person name="Qin N."/>
            <person name="Donahue G."/>
            <person name="Yang P."/>
            <person name="Li Q."/>
            <person name="Li C."/>
            <person name="Zhang P."/>
            <person name="Huang Z."/>
            <person name="Berger S.L."/>
            <person name="Reinberg D."/>
            <person name="Wang J."/>
            <person name="Liebig J."/>
        </authorList>
    </citation>
    <scope>NUCLEOTIDE SEQUENCE [LARGE SCALE GENOMIC DNA]</scope>
    <source>
        <strain evidence="2 3">Hsal</strain>
    </source>
</reference>
<evidence type="ECO:0000313" key="3">
    <source>
        <dbReference type="Proteomes" id="UP000188912"/>
    </source>
</evidence>
<organism evidence="2 3">
    <name type="scientific">Candidatus Tokpelaia hoelldobleri</name>
    <dbReference type="NCBI Taxonomy" id="1902579"/>
    <lineage>
        <taxon>Bacteria</taxon>
        <taxon>Pseudomonadati</taxon>
        <taxon>Pseudomonadota</taxon>
        <taxon>Alphaproteobacteria</taxon>
        <taxon>Hyphomicrobiales</taxon>
        <taxon>Candidatus Tokpelaia</taxon>
    </lineage>
</organism>
<reference evidence="2 3" key="2">
    <citation type="journal article" date="2016" name="Sci. Rep.">
        <title>The genome of Rhizobiales bacteria in predatory ants reveals urease gene functions but no genes for nitrogen fixation.</title>
        <authorList>
            <person name="Neuvonen M.M."/>
            <person name="Tamarit D."/>
            <person name="Naslund K."/>
            <person name="Liebig J."/>
            <person name="Feldhaar H."/>
            <person name="Moran N.A."/>
            <person name="Guy L."/>
            <person name="Andersson S.G."/>
        </authorList>
    </citation>
    <scope>NUCLEOTIDE SEQUENCE [LARGE SCALE GENOMIC DNA]</scope>
    <source>
        <strain evidence="2 3">Hsal</strain>
    </source>
</reference>
<protein>
    <submittedName>
        <fullName evidence="2">Uncharacterized protein</fullName>
    </submittedName>
</protein>
<dbReference type="STRING" id="1902579.BHV28_00260"/>
<evidence type="ECO:0000313" key="2">
    <source>
        <dbReference type="EMBL" id="AQS40752.1"/>
    </source>
</evidence>
<dbReference type="AlphaFoldDB" id="A0A1U9JSB8"/>
<feature type="transmembrane region" description="Helical" evidence="1">
    <location>
        <begin position="45"/>
        <end position="69"/>
    </location>
</feature>
<keyword evidence="1" id="KW-0812">Transmembrane</keyword>
<feature type="transmembrane region" description="Helical" evidence="1">
    <location>
        <begin position="12"/>
        <end position="38"/>
    </location>
</feature>
<sequence>MKFKILGGAAAAGLLLAFLIYWSMSSLVSCLVCLLLGFLKKNWRVFFFSFALAAVLPLMLVTCTLFGTVPAGAIDNLIGIFYTYWFLTVIIACFCLFGLVAYKTKTWKMMGGFFLGLCFFIYLLPIVIILLMF</sequence>
<accession>A0A1U9JSB8</accession>
<keyword evidence="1" id="KW-0472">Membrane</keyword>
<feature type="transmembrane region" description="Helical" evidence="1">
    <location>
        <begin position="81"/>
        <end position="101"/>
    </location>
</feature>
<proteinExistence type="predicted"/>
<dbReference type="Proteomes" id="UP000188912">
    <property type="component" value="Chromosome"/>
</dbReference>
<gene>
    <name evidence="2" type="ORF">BHV28_00260</name>
</gene>
<dbReference type="PROSITE" id="PS51257">
    <property type="entry name" value="PROKAR_LIPOPROTEIN"/>
    <property type="match status" value="1"/>
</dbReference>
<dbReference type="KEGG" id="thd:BHV28_00260"/>
<keyword evidence="1" id="KW-1133">Transmembrane helix</keyword>
<feature type="transmembrane region" description="Helical" evidence="1">
    <location>
        <begin position="113"/>
        <end position="132"/>
    </location>
</feature>
<name>A0A1U9JSB8_9HYPH</name>
<evidence type="ECO:0000256" key="1">
    <source>
        <dbReference type="SAM" id="Phobius"/>
    </source>
</evidence>